<proteinExistence type="predicted"/>
<name>A0A917YJB0_9RHOB</name>
<accession>A0A917YJB0</accession>
<sequence>MIRYALHCEEGHDFESWFGSAAAFEDLKARGLLSCAICGGNRIEKALMTPGVATRGAPAAHEGVLQTPESEVEQAIAALRREIEANSEYVGMNFAAEARKMHDGDAPERAIHGEARPDEARKLIEDGVPVAPLPFLSRRRAN</sequence>
<dbReference type="AlphaFoldDB" id="A0A917YJB0"/>
<dbReference type="Pfam" id="PF06676">
    <property type="entry name" value="DUF1178"/>
    <property type="match status" value="1"/>
</dbReference>
<protein>
    <recommendedName>
        <fullName evidence="3">DUF1178 family protein</fullName>
    </recommendedName>
</protein>
<comment type="caution">
    <text evidence="1">The sequence shown here is derived from an EMBL/GenBank/DDBJ whole genome shotgun (WGS) entry which is preliminary data.</text>
</comment>
<dbReference type="InterPro" id="IPR009562">
    <property type="entry name" value="DUF1178"/>
</dbReference>
<organism evidence="1 2">
    <name type="scientific">Gemmobacter aquaticus</name>
    <dbReference type="NCBI Taxonomy" id="490185"/>
    <lineage>
        <taxon>Bacteria</taxon>
        <taxon>Pseudomonadati</taxon>
        <taxon>Pseudomonadota</taxon>
        <taxon>Alphaproteobacteria</taxon>
        <taxon>Rhodobacterales</taxon>
        <taxon>Paracoccaceae</taxon>
        <taxon>Gemmobacter</taxon>
    </lineage>
</organism>
<evidence type="ECO:0000313" key="1">
    <source>
        <dbReference type="EMBL" id="GGO30821.1"/>
    </source>
</evidence>
<evidence type="ECO:0000313" key="2">
    <source>
        <dbReference type="Proteomes" id="UP000598196"/>
    </source>
</evidence>
<reference evidence="1 2" key="1">
    <citation type="journal article" date="2014" name="Int. J. Syst. Evol. Microbiol.">
        <title>Complete genome sequence of Corynebacterium casei LMG S-19264T (=DSM 44701T), isolated from a smear-ripened cheese.</title>
        <authorList>
            <consortium name="US DOE Joint Genome Institute (JGI-PGF)"/>
            <person name="Walter F."/>
            <person name="Albersmeier A."/>
            <person name="Kalinowski J."/>
            <person name="Ruckert C."/>
        </authorList>
    </citation>
    <scope>NUCLEOTIDE SEQUENCE [LARGE SCALE GENOMIC DNA]</scope>
    <source>
        <strain evidence="1 2">CGMCC 1.7029</strain>
    </source>
</reference>
<evidence type="ECO:0008006" key="3">
    <source>
        <dbReference type="Google" id="ProtNLM"/>
    </source>
</evidence>
<dbReference type="EMBL" id="BMLP01000002">
    <property type="protein sequence ID" value="GGO30821.1"/>
    <property type="molecule type" value="Genomic_DNA"/>
</dbReference>
<dbReference type="PIRSF" id="PIRSF032131">
    <property type="entry name" value="UCP032131"/>
    <property type="match status" value="1"/>
</dbReference>
<dbReference type="OrthoDB" id="9799894at2"/>
<gene>
    <name evidence="1" type="ORF">GCM10010991_16090</name>
</gene>
<dbReference type="Proteomes" id="UP000598196">
    <property type="component" value="Unassembled WGS sequence"/>
</dbReference>
<dbReference type="RefSeq" id="WP_146286573.1">
    <property type="nucleotide sequence ID" value="NZ_BMLP01000002.1"/>
</dbReference>
<keyword evidence="2" id="KW-1185">Reference proteome</keyword>